<dbReference type="HOGENOM" id="CLU_2567831_0_0_9"/>
<keyword evidence="2" id="KW-1185">Reference proteome</keyword>
<dbReference type="EMBL" id="ACEC01000126">
    <property type="protein sequence ID" value="EEG28776.1"/>
    <property type="molecule type" value="Genomic_DNA"/>
</dbReference>
<protein>
    <submittedName>
        <fullName evidence="1">Uncharacterized protein</fullName>
    </submittedName>
</protein>
<comment type="caution">
    <text evidence="1">The sequence shown here is derived from an EMBL/GenBank/DDBJ whole genome shotgun (WGS) entry which is preliminary data.</text>
</comment>
<dbReference type="Proteomes" id="UP000003340">
    <property type="component" value="Unassembled WGS sequence"/>
</dbReference>
<gene>
    <name evidence="1" type="ORF">CLOSTMETH_03675</name>
</gene>
<evidence type="ECO:0000313" key="1">
    <source>
        <dbReference type="EMBL" id="EEG28776.1"/>
    </source>
</evidence>
<organism evidence="1 2">
    <name type="scientific">[Clostridium] methylpentosum DSM 5476</name>
    <dbReference type="NCBI Taxonomy" id="537013"/>
    <lineage>
        <taxon>Bacteria</taxon>
        <taxon>Bacillati</taxon>
        <taxon>Bacillota</taxon>
        <taxon>Clostridia</taxon>
        <taxon>Eubacteriales</taxon>
        <taxon>Oscillospiraceae</taxon>
        <taxon>Oscillospiraceae incertae sedis</taxon>
    </lineage>
</organism>
<name>C0EIH9_9FIRM</name>
<reference evidence="1 2" key="1">
    <citation type="submission" date="2009-01" db="EMBL/GenBank/DDBJ databases">
        <authorList>
            <person name="Fulton L."/>
            <person name="Clifton S."/>
            <person name="Fulton B."/>
            <person name="Xu J."/>
            <person name="Minx P."/>
            <person name="Pepin K.H."/>
            <person name="Johnson M."/>
            <person name="Bhonagiri V."/>
            <person name="Nash W.E."/>
            <person name="Mardis E.R."/>
            <person name="Wilson R.K."/>
        </authorList>
    </citation>
    <scope>NUCLEOTIDE SEQUENCE [LARGE SCALE GENOMIC DNA]</scope>
    <source>
        <strain evidence="1 2">DSM 5476</strain>
    </source>
</reference>
<dbReference type="AlphaFoldDB" id="C0EIH9"/>
<proteinExistence type="predicted"/>
<sequence>MDWVKLGQKCGLCNIFLVVLKGEYRFRRGQRYTAWDPTKTGANILLWMRGACTVWKNERQTIRGPMQELDAAYEKTASSFL</sequence>
<accession>C0EIH9</accession>
<evidence type="ECO:0000313" key="2">
    <source>
        <dbReference type="Proteomes" id="UP000003340"/>
    </source>
</evidence>
<reference evidence="1 2" key="2">
    <citation type="submission" date="2009-02" db="EMBL/GenBank/DDBJ databases">
        <title>Draft genome sequence of Clostridium methylpentosum (DSM 5476).</title>
        <authorList>
            <person name="Sudarsanam P."/>
            <person name="Ley R."/>
            <person name="Guruge J."/>
            <person name="Turnbaugh P.J."/>
            <person name="Mahowald M."/>
            <person name="Liep D."/>
            <person name="Gordon J."/>
        </authorList>
    </citation>
    <scope>NUCLEOTIDE SEQUENCE [LARGE SCALE GENOMIC DNA]</scope>
    <source>
        <strain evidence="1 2">DSM 5476</strain>
    </source>
</reference>